<reference evidence="3 4" key="1">
    <citation type="journal article" date="2015" name="Infect. Genet. Evol.">
        <title>Genomic sequences of six botulinum neurotoxin-producing strains representing three clostridial species illustrate the mobility and diversity of botulinum neurotoxin genes.</title>
        <authorList>
            <person name="Smith T.J."/>
            <person name="Hill K.K."/>
            <person name="Xie G."/>
            <person name="Foley B.T."/>
            <person name="Williamson C.H."/>
            <person name="Foster J.T."/>
            <person name="Johnson S.L."/>
            <person name="Chertkov O."/>
            <person name="Teshima H."/>
            <person name="Gibbons H.S."/>
            <person name="Johnsky L.A."/>
            <person name="Karavis M.A."/>
            <person name="Smith L.A."/>
        </authorList>
    </citation>
    <scope>NUCLEOTIDE SEQUENCE [LARGE SCALE GENOMIC DNA]</scope>
    <source>
        <strain evidence="3 4">CDC 2741</strain>
    </source>
</reference>
<dbReference type="EMBL" id="AYSO01000015">
    <property type="protein sequence ID" value="KIE47254.1"/>
    <property type="molecule type" value="Genomic_DNA"/>
</dbReference>
<dbReference type="Pfam" id="PF05036">
    <property type="entry name" value="SPOR"/>
    <property type="match status" value="1"/>
</dbReference>
<gene>
    <name evidence="3" type="ORF">U732_1188</name>
</gene>
<dbReference type="Gene3D" id="3.30.70.1070">
    <property type="entry name" value="Sporulation related repeat"/>
    <property type="match status" value="1"/>
</dbReference>
<dbReference type="RefSeq" id="WP_039632007.1">
    <property type="nucleotide sequence ID" value="NZ_AYSO01000015.1"/>
</dbReference>
<dbReference type="AlphaFoldDB" id="A0A0C1U333"/>
<evidence type="ECO:0000256" key="1">
    <source>
        <dbReference type="SAM" id="Phobius"/>
    </source>
</evidence>
<comment type="caution">
    <text evidence="3">The sequence shown here is derived from an EMBL/GenBank/DDBJ whole genome shotgun (WGS) entry which is preliminary data.</text>
</comment>
<sequence length="237" mass="27471">MKYTRYNIKPKKKNNNLLYLLIIMLIALLLTIMLFNKFSSKDDLKKDSKEITETKKEKKNEETKGTEKNIKSSDFILIQCGVFKVKENADKLKSQLNSFGSPFVVEQDNTYKVYQGIYTGNDCDKVIEKLNGNKIPNAKLVITLPYEDLSIVELSKIIEAKLKVINKTSDVQVKSIKTTELKKWVSSLENLKEDTRSYNDVKEIKNYIASLPEEVDKKKSEEMNIYIYNKLIKFKNS</sequence>
<protein>
    <submittedName>
        <fullName evidence="3">Sporulation related domain protein</fullName>
    </submittedName>
</protein>
<dbReference type="SUPFAM" id="SSF110997">
    <property type="entry name" value="Sporulation related repeat"/>
    <property type="match status" value="1"/>
</dbReference>
<name>A0A0C1U333_9CLOT</name>
<keyword evidence="1" id="KW-1133">Transmembrane helix</keyword>
<proteinExistence type="predicted"/>
<evidence type="ECO:0000313" key="4">
    <source>
        <dbReference type="Proteomes" id="UP000031366"/>
    </source>
</evidence>
<keyword evidence="1" id="KW-0812">Transmembrane</keyword>
<dbReference type="InterPro" id="IPR007730">
    <property type="entry name" value="SPOR-like_dom"/>
</dbReference>
<evidence type="ECO:0000259" key="2">
    <source>
        <dbReference type="Pfam" id="PF05036"/>
    </source>
</evidence>
<dbReference type="STRING" id="29341.RSJ17_14255"/>
<evidence type="ECO:0000313" key="3">
    <source>
        <dbReference type="EMBL" id="KIE47254.1"/>
    </source>
</evidence>
<dbReference type="OrthoDB" id="1936130at2"/>
<keyword evidence="4" id="KW-1185">Reference proteome</keyword>
<dbReference type="InterPro" id="IPR036680">
    <property type="entry name" value="SPOR-like_sf"/>
</dbReference>
<feature type="domain" description="SPOR" evidence="2">
    <location>
        <begin position="76"/>
        <end position="119"/>
    </location>
</feature>
<accession>A0A0C1U333</accession>
<dbReference type="Proteomes" id="UP000031366">
    <property type="component" value="Unassembled WGS sequence"/>
</dbReference>
<keyword evidence="1" id="KW-0472">Membrane</keyword>
<dbReference type="GO" id="GO:0042834">
    <property type="term" value="F:peptidoglycan binding"/>
    <property type="evidence" value="ECO:0007669"/>
    <property type="project" value="InterPro"/>
</dbReference>
<feature type="transmembrane region" description="Helical" evidence="1">
    <location>
        <begin position="17"/>
        <end position="36"/>
    </location>
</feature>
<organism evidence="3 4">
    <name type="scientific">Clostridium argentinense CDC 2741</name>
    <dbReference type="NCBI Taxonomy" id="1418104"/>
    <lineage>
        <taxon>Bacteria</taxon>
        <taxon>Bacillati</taxon>
        <taxon>Bacillota</taxon>
        <taxon>Clostridia</taxon>
        <taxon>Eubacteriales</taxon>
        <taxon>Clostridiaceae</taxon>
        <taxon>Clostridium</taxon>
    </lineage>
</organism>